<dbReference type="Proteomes" id="UP000774130">
    <property type="component" value="Unassembled WGS sequence"/>
</dbReference>
<feature type="transmembrane region" description="Helical" evidence="1">
    <location>
        <begin position="75"/>
        <end position="97"/>
    </location>
</feature>
<evidence type="ECO:0000313" key="3">
    <source>
        <dbReference type="Proteomes" id="UP000774130"/>
    </source>
</evidence>
<name>A0ABS6TBA7_9ENTE</name>
<evidence type="ECO:0000256" key="1">
    <source>
        <dbReference type="SAM" id="Phobius"/>
    </source>
</evidence>
<keyword evidence="1" id="KW-0812">Transmembrane</keyword>
<dbReference type="EMBL" id="JAHUZB010000002">
    <property type="protein sequence ID" value="MBV7390188.1"/>
    <property type="molecule type" value="Genomic_DNA"/>
</dbReference>
<keyword evidence="3" id="KW-1185">Reference proteome</keyword>
<proteinExistence type="predicted"/>
<accession>A0ABS6TBA7</accession>
<keyword evidence="1" id="KW-1133">Transmembrane helix</keyword>
<dbReference type="RefSeq" id="WP_218325238.1">
    <property type="nucleotide sequence ID" value="NZ_JAHUZB010000002.1"/>
</dbReference>
<feature type="transmembrane region" description="Helical" evidence="1">
    <location>
        <begin position="36"/>
        <end position="55"/>
    </location>
</feature>
<organism evidence="2 3">
    <name type="scientific">Enterococcus alishanensis</name>
    <dbReference type="NCBI Taxonomy" id="1303817"/>
    <lineage>
        <taxon>Bacteria</taxon>
        <taxon>Bacillati</taxon>
        <taxon>Bacillota</taxon>
        <taxon>Bacilli</taxon>
        <taxon>Lactobacillales</taxon>
        <taxon>Enterococcaceae</taxon>
        <taxon>Enterococcus</taxon>
    </lineage>
</organism>
<protein>
    <submittedName>
        <fullName evidence="2">Uncharacterized protein</fullName>
    </submittedName>
</protein>
<feature type="transmembrane region" description="Helical" evidence="1">
    <location>
        <begin position="6"/>
        <end position="24"/>
    </location>
</feature>
<reference evidence="2 3" key="1">
    <citation type="submission" date="2021-06" db="EMBL/GenBank/DDBJ databases">
        <title>Enterococcus alishanensis sp. nov., a novel lactic acid bacterium isolated from fresh coffee beans.</title>
        <authorList>
            <person name="Chen Y.-S."/>
        </authorList>
    </citation>
    <scope>NUCLEOTIDE SEQUENCE [LARGE SCALE GENOMIC DNA]</scope>
    <source>
        <strain evidence="2 3">ALS3</strain>
    </source>
</reference>
<gene>
    <name evidence="2" type="ORF">KUA55_05810</name>
</gene>
<comment type="caution">
    <text evidence="2">The sequence shown here is derived from an EMBL/GenBank/DDBJ whole genome shotgun (WGS) entry which is preliminary data.</text>
</comment>
<keyword evidence="1" id="KW-0472">Membrane</keyword>
<sequence>MLNPYFAFGVPISLLAGYIIFTLIKKEKFADYRRFVLTLISVFLATFSYQVYHYSRSIISTNSTSEFQNNFGYSANLLLLPFILGIILTLINLIFLFTQFRKKE</sequence>
<evidence type="ECO:0000313" key="2">
    <source>
        <dbReference type="EMBL" id="MBV7390188.1"/>
    </source>
</evidence>